<keyword evidence="2" id="KW-1185">Reference proteome</keyword>
<gene>
    <name evidence="1" type="ORF">HanXRQr2_Chr08g0343241</name>
</gene>
<dbReference type="Gramene" id="mRNA:HanXRQr2_Chr08g0343241">
    <property type="protein sequence ID" value="mRNA:HanXRQr2_Chr08g0343241"/>
    <property type="gene ID" value="HanXRQr2_Chr08g0343241"/>
</dbReference>
<dbReference type="EMBL" id="MNCJ02000323">
    <property type="protein sequence ID" value="KAF5795734.1"/>
    <property type="molecule type" value="Genomic_DNA"/>
</dbReference>
<proteinExistence type="predicted"/>
<comment type="caution">
    <text evidence="1">The sequence shown here is derived from an EMBL/GenBank/DDBJ whole genome shotgun (WGS) entry which is preliminary data.</text>
</comment>
<evidence type="ECO:0000313" key="1">
    <source>
        <dbReference type="EMBL" id="KAF5795734.1"/>
    </source>
</evidence>
<name>A0A9K3IG87_HELAN</name>
<organism evidence="1 2">
    <name type="scientific">Helianthus annuus</name>
    <name type="common">Common sunflower</name>
    <dbReference type="NCBI Taxonomy" id="4232"/>
    <lineage>
        <taxon>Eukaryota</taxon>
        <taxon>Viridiplantae</taxon>
        <taxon>Streptophyta</taxon>
        <taxon>Embryophyta</taxon>
        <taxon>Tracheophyta</taxon>
        <taxon>Spermatophyta</taxon>
        <taxon>Magnoliopsida</taxon>
        <taxon>eudicotyledons</taxon>
        <taxon>Gunneridae</taxon>
        <taxon>Pentapetalae</taxon>
        <taxon>asterids</taxon>
        <taxon>campanulids</taxon>
        <taxon>Asterales</taxon>
        <taxon>Asteraceae</taxon>
        <taxon>Asteroideae</taxon>
        <taxon>Heliantheae alliance</taxon>
        <taxon>Heliantheae</taxon>
        <taxon>Helianthus</taxon>
    </lineage>
</organism>
<dbReference type="AlphaFoldDB" id="A0A9K3IG87"/>
<protein>
    <submittedName>
        <fullName evidence="1">Uncharacterized protein</fullName>
    </submittedName>
</protein>
<reference evidence="1" key="1">
    <citation type="journal article" date="2017" name="Nature">
        <title>The sunflower genome provides insights into oil metabolism, flowering and Asterid evolution.</title>
        <authorList>
            <person name="Badouin H."/>
            <person name="Gouzy J."/>
            <person name="Grassa C.J."/>
            <person name="Murat F."/>
            <person name="Staton S.E."/>
            <person name="Cottret L."/>
            <person name="Lelandais-Briere C."/>
            <person name="Owens G.L."/>
            <person name="Carrere S."/>
            <person name="Mayjonade B."/>
            <person name="Legrand L."/>
            <person name="Gill N."/>
            <person name="Kane N.C."/>
            <person name="Bowers J.E."/>
            <person name="Hubner S."/>
            <person name="Bellec A."/>
            <person name="Berard A."/>
            <person name="Berges H."/>
            <person name="Blanchet N."/>
            <person name="Boniface M.C."/>
            <person name="Brunel D."/>
            <person name="Catrice O."/>
            <person name="Chaidir N."/>
            <person name="Claudel C."/>
            <person name="Donnadieu C."/>
            <person name="Faraut T."/>
            <person name="Fievet G."/>
            <person name="Helmstetter N."/>
            <person name="King M."/>
            <person name="Knapp S.J."/>
            <person name="Lai Z."/>
            <person name="Le Paslier M.C."/>
            <person name="Lippi Y."/>
            <person name="Lorenzon L."/>
            <person name="Mandel J.R."/>
            <person name="Marage G."/>
            <person name="Marchand G."/>
            <person name="Marquand E."/>
            <person name="Bret-Mestries E."/>
            <person name="Morien E."/>
            <person name="Nambeesan S."/>
            <person name="Nguyen T."/>
            <person name="Pegot-Espagnet P."/>
            <person name="Pouilly N."/>
            <person name="Raftis F."/>
            <person name="Sallet E."/>
            <person name="Schiex T."/>
            <person name="Thomas J."/>
            <person name="Vandecasteele C."/>
            <person name="Vares D."/>
            <person name="Vear F."/>
            <person name="Vautrin S."/>
            <person name="Crespi M."/>
            <person name="Mangin B."/>
            <person name="Burke J.M."/>
            <person name="Salse J."/>
            <person name="Munos S."/>
            <person name="Vincourt P."/>
            <person name="Rieseberg L.H."/>
            <person name="Langlade N.B."/>
        </authorList>
    </citation>
    <scope>NUCLEOTIDE SEQUENCE</scope>
    <source>
        <tissue evidence="1">Leaves</tissue>
    </source>
</reference>
<dbReference type="Proteomes" id="UP000215914">
    <property type="component" value="Unassembled WGS sequence"/>
</dbReference>
<accession>A0A9K3IG87</accession>
<reference evidence="1" key="2">
    <citation type="submission" date="2020-06" db="EMBL/GenBank/DDBJ databases">
        <title>Helianthus annuus Genome sequencing and assembly Release 2.</title>
        <authorList>
            <person name="Gouzy J."/>
            <person name="Langlade N."/>
            <person name="Munos S."/>
        </authorList>
    </citation>
    <scope>NUCLEOTIDE SEQUENCE</scope>
    <source>
        <tissue evidence="1">Leaves</tissue>
    </source>
</reference>
<evidence type="ECO:0000313" key="2">
    <source>
        <dbReference type="Proteomes" id="UP000215914"/>
    </source>
</evidence>
<sequence>MKRGEPVRFRAQCCHICIHSFIKKPFYLFVQPLSSLSSPEPLDRML</sequence>